<evidence type="ECO:0000313" key="1">
    <source>
        <dbReference type="EMBL" id="MEO3711365.1"/>
    </source>
</evidence>
<proteinExistence type="predicted"/>
<evidence type="ECO:0000313" key="2">
    <source>
        <dbReference type="Proteomes" id="UP001462640"/>
    </source>
</evidence>
<dbReference type="RefSeq" id="WP_347604986.1">
    <property type="nucleotide sequence ID" value="NZ_JBDPZC010000001.1"/>
</dbReference>
<gene>
    <name evidence="1" type="ORF">ABDJ40_01150</name>
</gene>
<protein>
    <submittedName>
        <fullName evidence="1">Uncharacterized protein</fullName>
    </submittedName>
</protein>
<dbReference type="Proteomes" id="UP001462640">
    <property type="component" value="Unassembled WGS sequence"/>
</dbReference>
<reference evidence="1 2" key="1">
    <citation type="submission" date="2024-05" db="EMBL/GenBank/DDBJ databases">
        <title>Roseateles sp. 2.12 16S ribosomal RNA gene Genome sequencing and assembly.</title>
        <authorList>
            <person name="Woo H."/>
        </authorList>
    </citation>
    <scope>NUCLEOTIDE SEQUENCE [LARGE SCALE GENOMIC DNA]</scope>
    <source>
        <strain evidence="1 2">2.12</strain>
    </source>
</reference>
<organism evidence="1 2">
    <name type="scientific">Roseateles flavus</name>
    <dbReference type="NCBI Taxonomy" id="3149041"/>
    <lineage>
        <taxon>Bacteria</taxon>
        <taxon>Pseudomonadati</taxon>
        <taxon>Pseudomonadota</taxon>
        <taxon>Betaproteobacteria</taxon>
        <taxon>Burkholderiales</taxon>
        <taxon>Sphaerotilaceae</taxon>
        <taxon>Roseateles</taxon>
    </lineage>
</organism>
<accession>A0ABV0G8K9</accession>
<comment type="caution">
    <text evidence="1">The sequence shown here is derived from an EMBL/GenBank/DDBJ whole genome shotgun (WGS) entry which is preliminary data.</text>
</comment>
<name>A0ABV0G8K9_9BURK</name>
<sequence length="62" mass="6849">MKHTDTQGEDLEIKMLGEYSAQDLSDEEINSVAGARWVSTVTTDSGWGPNPFCPCPDRDFIS</sequence>
<dbReference type="EMBL" id="JBDPZC010000001">
    <property type="protein sequence ID" value="MEO3711365.1"/>
    <property type="molecule type" value="Genomic_DNA"/>
</dbReference>
<keyword evidence="2" id="KW-1185">Reference proteome</keyword>